<evidence type="ECO:0000313" key="2">
    <source>
        <dbReference type="EMBL" id="ELY37823.1"/>
    </source>
</evidence>
<organism evidence="2 3">
    <name type="scientific">Natronorubrum tibetense GA33</name>
    <dbReference type="NCBI Taxonomy" id="1114856"/>
    <lineage>
        <taxon>Archaea</taxon>
        <taxon>Methanobacteriati</taxon>
        <taxon>Methanobacteriota</taxon>
        <taxon>Stenosarchaea group</taxon>
        <taxon>Halobacteria</taxon>
        <taxon>Halobacteriales</taxon>
        <taxon>Natrialbaceae</taxon>
        <taxon>Natronorubrum</taxon>
    </lineage>
</organism>
<feature type="region of interest" description="Disordered" evidence="1">
    <location>
        <begin position="165"/>
        <end position="235"/>
    </location>
</feature>
<reference evidence="2 3" key="1">
    <citation type="journal article" date="2014" name="PLoS Genet.">
        <title>Phylogenetically driven sequencing of extremely halophilic archaea reveals strategies for static and dynamic osmo-response.</title>
        <authorList>
            <person name="Becker E.A."/>
            <person name="Seitzer P.M."/>
            <person name="Tritt A."/>
            <person name="Larsen D."/>
            <person name="Krusor M."/>
            <person name="Yao A.I."/>
            <person name="Wu D."/>
            <person name="Madern D."/>
            <person name="Eisen J.A."/>
            <person name="Darling A.E."/>
            <person name="Facciotti M.T."/>
        </authorList>
    </citation>
    <scope>NUCLEOTIDE SEQUENCE [LARGE SCALE GENOMIC DNA]</scope>
    <source>
        <strain evidence="2 3">GA33</strain>
    </source>
</reference>
<protein>
    <recommendedName>
        <fullName evidence="4">OB-fold tRNA/helicase-type nucleic acid binding protein</fullName>
    </recommendedName>
</protein>
<name>L9VNJ4_9EURY</name>
<gene>
    <name evidence="2" type="ORF">C496_20015</name>
</gene>
<dbReference type="InterPro" id="IPR058927">
    <property type="entry name" value="OB_2TM"/>
</dbReference>
<dbReference type="eggNOG" id="arCOG02859">
    <property type="taxonomic scope" value="Archaea"/>
</dbReference>
<sequence>MTEPYSQFGRILAGIILVALLTGSLVLAGTTTGDPLEGAYPDESDVTPTPEEYVGEQVILGGFVVDTDPVVIATRASGYGQFVLVDVNTATGNIDAPLEIGDRVNTFGTLEDDSALVVERAITREGSEAQYMYLVSALGGLWVVWRFINHWRFDRSALAFRPRAQPLGSRLGGRDDSETKNSNRSQSERRPNQTQDAVAESQDNDGQSTITDDRPAVDRHKHPEKSTVDGGERHG</sequence>
<dbReference type="RefSeq" id="WP_006092128.1">
    <property type="nucleotide sequence ID" value="NZ_AOHW01000045.1"/>
</dbReference>
<feature type="compositionally biased region" description="Basic and acidic residues" evidence="1">
    <location>
        <begin position="172"/>
        <end position="191"/>
    </location>
</feature>
<dbReference type="AlphaFoldDB" id="L9VNJ4"/>
<dbReference type="EMBL" id="AOHW01000045">
    <property type="protein sequence ID" value="ELY37823.1"/>
    <property type="molecule type" value="Genomic_DNA"/>
</dbReference>
<proteinExistence type="predicted"/>
<dbReference type="Proteomes" id="UP000011599">
    <property type="component" value="Unassembled WGS sequence"/>
</dbReference>
<evidence type="ECO:0000313" key="3">
    <source>
        <dbReference type="Proteomes" id="UP000011599"/>
    </source>
</evidence>
<dbReference type="OrthoDB" id="206389at2157"/>
<keyword evidence="3" id="KW-1185">Reference proteome</keyword>
<dbReference type="Pfam" id="PF26045">
    <property type="entry name" value="OB_2TM_halo"/>
    <property type="match status" value="1"/>
</dbReference>
<evidence type="ECO:0008006" key="4">
    <source>
        <dbReference type="Google" id="ProtNLM"/>
    </source>
</evidence>
<accession>L9VNJ4</accession>
<evidence type="ECO:0000256" key="1">
    <source>
        <dbReference type="SAM" id="MobiDB-lite"/>
    </source>
</evidence>
<feature type="compositionally biased region" description="Basic and acidic residues" evidence="1">
    <location>
        <begin position="224"/>
        <end position="235"/>
    </location>
</feature>
<comment type="caution">
    <text evidence="2">The sequence shown here is derived from an EMBL/GenBank/DDBJ whole genome shotgun (WGS) entry which is preliminary data.</text>
</comment>